<dbReference type="GO" id="GO:0030416">
    <property type="term" value="P:methylamine metabolic process"/>
    <property type="evidence" value="ECO:0007669"/>
    <property type="project" value="InterPro"/>
</dbReference>
<accession>A0A0A0BHV5</accession>
<evidence type="ECO:0000313" key="17">
    <source>
        <dbReference type="EMBL" id="KGM07475.1"/>
    </source>
</evidence>
<evidence type="ECO:0000256" key="14">
    <source>
        <dbReference type="PIRSR" id="PIRSR000294-2"/>
    </source>
</evidence>
<dbReference type="InterPro" id="IPR036909">
    <property type="entry name" value="Cyt_c-like_dom_sf"/>
</dbReference>
<dbReference type="GO" id="GO:0009055">
    <property type="term" value="F:electron transfer activity"/>
    <property type="evidence" value="ECO:0007669"/>
    <property type="project" value="InterPro"/>
</dbReference>
<comment type="PTM">
    <text evidence="13">Binds 2 heme groups per subunit.</text>
</comment>
<protein>
    <recommendedName>
        <fullName evidence="12">Methylamine utilization protein MauG</fullName>
    </recommendedName>
</protein>
<keyword evidence="17" id="KW-0575">Peroxidase</keyword>
<feature type="binding site" description="axial binding residue" evidence="14">
    <location>
        <position position="73"/>
    </location>
    <ligand>
        <name>heme c</name>
        <dbReference type="ChEBI" id="CHEBI:61717"/>
        <label>1</label>
    </ligand>
    <ligandPart>
        <name>Fe</name>
        <dbReference type="ChEBI" id="CHEBI:18248"/>
    </ligandPart>
</feature>
<dbReference type="InterPro" id="IPR051395">
    <property type="entry name" value="Cytochrome_c_Peroxidase/MauG"/>
</dbReference>
<feature type="binding site" description="axial binding residue" evidence="14">
    <location>
        <position position="218"/>
    </location>
    <ligand>
        <name>heme c</name>
        <dbReference type="ChEBI" id="CHEBI:61717"/>
        <label>2</label>
    </ligand>
    <ligandPart>
        <name>Fe</name>
        <dbReference type="ChEBI" id="CHEBI:18248"/>
    </ligandPart>
</feature>
<dbReference type="GO" id="GO:0005509">
    <property type="term" value="F:calcium ion binding"/>
    <property type="evidence" value="ECO:0007669"/>
    <property type="project" value="InterPro"/>
</dbReference>
<dbReference type="PANTHER" id="PTHR30600">
    <property type="entry name" value="CYTOCHROME C PEROXIDASE-RELATED"/>
    <property type="match status" value="1"/>
</dbReference>
<dbReference type="EMBL" id="JRQD01000002">
    <property type="protein sequence ID" value="KGM07475.1"/>
    <property type="molecule type" value="Genomic_DNA"/>
</dbReference>
<keyword evidence="9 17" id="KW-0560">Oxidoreductase</keyword>
<dbReference type="Pfam" id="PF03150">
    <property type="entry name" value="CCP_MauG"/>
    <property type="match status" value="1"/>
</dbReference>
<feature type="chain" id="PRO_5001959621" description="Methylamine utilization protein MauG" evidence="15">
    <location>
        <begin position="22"/>
        <end position="334"/>
    </location>
</feature>
<evidence type="ECO:0000256" key="4">
    <source>
        <dbReference type="ARBA" id="ARBA00022617"/>
    </source>
</evidence>
<sequence length="334" mass="37238">MKIRSLVMLACTVFSVHASLADDTIKRSDYQRPEAIPAPASNPLTIEKTTLGKALFFDPRLSREKGMSCATCHSPDHRWSDGRVVPLGSEDLEQPRRSPTVMNSAWLKVLMWDGRANSLEAQAVLPITTPHEMNYNMKELVQRLGEIKGYQPLFEDAYGDADITTQRIAMALATFQRTLVSNISSFDRWVEGDEQAISSSAQRGFEVFNGKAQCAACHKSWRFTDDSFHDIGLDSSDLGRGKVIPVEVTIMQHAFKTPTLRDLPENGPFMHDGSMSDLEEVVKHYEEGGIQRASLSKEMKPFELSDQQRADLIAFLKTLDGGPLAIEPPVLPKE</sequence>
<dbReference type="STRING" id="392484.LP43_1086"/>
<dbReference type="Pfam" id="PF00034">
    <property type="entry name" value="Cytochrom_C"/>
    <property type="match status" value="1"/>
</dbReference>
<proteinExistence type="predicted"/>
<comment type="function">
    <text evidence="11">Involved in methylamine metabolism. Essential for the maturation of the beta subunit of MADH, presumably via a step in the biosynthesis of tryptophan tryptophylquinone (TTQ), the cofactor of MADH.</text>
</comment>
<dbReference type="RefSeq" id="WP_281085150.1">
    <property type="nucleotide sequence ID" value="NZ_JRQD01000002.1"/>
</dbReference>
<reference evidence="17 18" key="1">
    <citation type="submission" date="2014-09" db="EMBL/GenBank/DDBJ databases">
        <authorList>
            <person name="Grob C."/>
            <person name="Taubert M."/>
            <person name="Howat A.M."/>
            <person name="Burns O.J."/>
            <person name="Dixon J.L."/>
            <person name="Chen Y."/>
            <person name="Murrell J.C."/>
        </authorList>
    </citation>
    <scope>NUCLEOTIDE SEQUENCE [LARGE SCALE GENOMIC DNA]</scope>
    <source>
        <strain evidence="17">L4</strain>
    </source>
</reference>
<dbReference type="GO" id="GO:0004130">
    <property type="term" value="F:cytochrome-c peroxidase activity"/>
    <property type="evidence" value="ECO:0007669"/>
    <property type="project" value="TreeGrafter"/>
</dbReference>
<dbReference type="FunFam" id="1.10.760.10:FF:000019">
    <property type="entry name" value="Di-heme cytochrome C peroxidase"/>
    <property type="match status" value="1"/>
</dbReference>
<feature type="binding site" description="covalent" evidence="13">
    <location>
        <position position="214"/>
    </location>
    <ligand>
        <name>heme c</name>
        <dbReference type="ChEBI" id="CHEBI:61717"/>
        <label>2</label>
    </ligand>
</feature>
<feature type="domain" description="Cytochrome c" evidence="16">
    <location>
        <begin position="199"/>
        <end position="320"/>
    </location>
</feature>
<evidence type="ECO:0000256" key="10">
    <source>
        <dbReference type="ARBA" id="ARBA00023004"/>
    </source>
</evidence>
<evidence type="ECO:0000256" key="1">
    <source>
        <dbReference type="ARBA" id="ARBA00004418"/>
    </source>
</evidence>
<evidence type="ECO:0000256" key="6">
    <source>
        <dbReference type="ARBA" id="ARBA00022729"/>
    </source>
</evidence>
<organism evidence="17 18">
    <name type="scientific">Methylophaga thiooxydans</name>
    <dbReference type="NCBI Taxonomy" id="392484"/>
    <lineage>
        <taxon>Bacteria</taxon>
        <taxon>Pseudomonadati</taxon>
        <taxon>Pseudomonadota</taxon>
        <taxon>Gammaproteobacteria</taxon>
        <taxon>Thiotrichales</taxon>
        <taxon>Piscirickettsiaceae</taxon>
        <taxon>Methylophaga</taxon>
    </lineage>
</organism>
<gene>
    <name evidence="17" type="primary">mauG</name>
    <name evidence="17" type="ORF">LP43_1086</name>
</gene>
<comment type="cofactor">
    <cofactor evidence="13">
        <name>heme</name>
        <dbReference type="ChEBI" id="CHEBI:30413"/>
    </cofactor>
    <text evidence="13">Binds 2 heme groups.</text>
</comment>
<evidence type="ECO:0000256" key="15">
    <source>
        <dbReference type="SAM" id="SignalP"/>
    </source>
</evidence>
<dbReference type="InterPro" id="IPR022394">
    <property type="entry name" value="Methylamine_utilis_MauG"/>
</dbReference>
<evidence type="ECO:0000259" key="16">
    <source>
        <dbReference type="PROSITE" id="PS51007"/>
    </source>
</evidence>
<keyword evidence="3" id="KW-0813">Transport</keyword>
<keyword evidence="7" id="KW-0574">Periplasm</keyword>
<evidence type="ECO:0000256" key="3">
    <source>
        <dbReference type="ARBA" id="ARBA00022448"/>
    </source>
</evidence>
<dbReference type="PIRSF" id="PIRSF000294">
    <property type="entry name" value="Cytochrome-c_peroxidase"/>
    <property type="match status" value="1"/>
</dbReference>
<dbReference type="GO" id="GO:0042597">
    <property type="term" value="C:periplasmic space"/>
    <property type="evidence" value="ECO:0007669"/>
    <property type="project" value="UniProtKB-SubCell"/>
</dbReference>
<dbReference type="NCBIfam" id="TIGR03791">
    <property type="entry name" value="TTQ_mauG"/>
    <property type="match status" value="1"/>
</dbReference>
<dbReference type="PROSITE" id="PS51007">
    <property type="entry name" value="CYTC"/>
    <property type="match status" value="2"/>
</dbReference>
<comment type="pathway">
    <text evidence="2">One-carbon metabolism; methylamine degradation.</text>
</comment>
<evidence type="ECO:0000256" key="12">
    <source>
        <dbReference type="ARBA" id="ARBA00073576"/>
    </source>
</evidence>
<dbReference type="AlphaFoldDB" id="A0A0A0BHV5"/>
<dbReference type="Proteomes" id="UP000029999">
    <property type="component" value="Unassembled WGS sequence"/>
</dbReference>
<keyword evidence="6 15" id="KW-0732">Signal</keyword>
<dbReference type="PANTHER" id="PTHR30600:SF10">
    <property type="entry name" value="BLL6722 PROTEIN"/>
    <property type="match status" value="1"/>
</dbReference>
<keyword evidence="4 13" id="KW-0349">Heme</keyword>
<evidence type="ECO:0000256" key="2">
    <source>
        <dbReference type="ARBA" id="ARBA00004856"/>
    </source>
</evidence>
<name>A0A0A0BHV5_9GAMM</name>
<keyword evidence="10 14" id="KW-0408">Iron</keyword>
<dbReference type="SUPFAM" id="SSF46626">
    <property type="entry name" value="Cytochrome c"/>
    <property type="match status" value="2"/>
</dbReference>
<feature type="binding site" description="covalent" evidence="13">
    <location>
        <position position="72"/>
    </location>
    <ligand>
        <name>heme c</name>
        <dbReference type="ChEBI" id="CHEBI:61717"/>
        <label>1</label>
    </ligand>
</feature>
<evidence type="ECO:0000256" key="5">
    <source>
        <dbReference type="ARBA" id="ARBA00022723"/>
    </source>
</evidence>
<evidence type="ECO:0000256" key="7">
    <source>
        <dbReference type="ARBA" id="ARBA00022764"/>
    </source>
</evidence>
<dbReference type="InterPro" id="IPR004852">
    <property type="entry name" value="Di-haem_cyt_c_peroxidsae"/>
</dbReference>
<dbReference type="InterPro" id="IPR026259">
    <property type="entry name" value="MauG/Cytc_peroxidase"/>
</dbReference>
<keyword evidence="5 14" id="KW-0479">Metal-binding</keyword>
<feature type="binding site" description="covalent" evidence="13">
    <location>
        <position position="69"/>
    </location>
    <ligand>
        <name>heme c</name>
        <dbReference type="ChEBI" id="CHEBI:61717"/>
        <label>1</label>
    </ligand>
</feature>
<feature type="domain" description="Cytochrome c" evidence="16">
    <location>
        <begin position="47"/>
        <end position="148"/>
    </location>
</feature>
<feature type="binding site" description="covalent" evidence="13">
    <location>
        <position position="217"/>
    </location>
    <ligand>
        <name>heme c</name>
        <dbReference type="ChEBI" id="CHEBI:61717"/>
        <label>2</label>
    </ligand>
</feature>
<dbReference type="GO" id="GO:0020037">
    <property type="term" value="F:heme binding"/>
    <property type="evidence" value="ECO:0007669"/>
    <property type="project" value="InterPro"/>
</dbReference>
<comment type="subcellular location">
    <subcellularLocation>
        <location evidence="1">Periplasm</location>
    </subcellularLocation>
</comment>
<keyword evidence="8" id="KW-0249">Electron transport</keyword>
<comment type="caution">
    <text evidence="17">The sequence shown here is derived from an EMBL/GenBank/DDBJ whole genome shotgun (WGS) entry which is preliminary data.</text>
</comment>
<evidence type="ECO:0000313" key="18">
    <source>
        <dbReference type="Proteomes" id="UP000029999"/>
    </source>
</evidence>
<evidence type="ECO:0000256" key="8">
    <source>
        <dbReference type="ARBA" id="ARBA00022982"/>
    </source>
</evidence>
<dbReference type="Gene3D" id="1.10.760.10">
    <property type="entry name" value="Cytochrome c-like domain"/>
    <property type="match status" value="2"/>
</dbReference>
<feature type="signal peptide" evidence="15">
    <location>
        <begin position="1"/>
        <end position="21"/>
    </location>
</feature>
<dbReference type="InterPro" id="IPR009056">
    <property type="entry name" value="Cyt_c-like_dom"/>
</dbReference>
<evidence type="ECO:0000256" key="9">
    <source>
        <dbReference type="ARBA" id="ARBA00023002"/>
    </source>
</evidence>
<evidence type="ECO:0000256" key="13">
    <source>
        <dbReference type="PIRSR" id="PIRSR000294-1"/>
    </source>
</evidence>
<evidence type="ECO:0000256" key="11">
    <source>
        <dbReference type="ARBA" id="ARBA00058991"/>
    </source>
</evidence>